<dbReference type="AlphaFoldDB" id="A0A7C4XT02"/>
<accession>A0A7C4XT02</accession>
<dbReference type="SUPFAM" id="SSF52540">
    <property type="entry name" value="P-loop containing nucleoside triphosphate hydrolases"/>
    <property type="match status" value="2"/>
</dbReference>
<dbReference type="GO" id="GO:0005886">
    <property type="term" value="C:plasma membrane"/>
    <property type="evidence" value="ECO:0007669"/>
    <property type="project" value="UniProtKB-SubCell"/>
</dbReference>
<keyword evidence="7 11" id="KW-0067">ATP-binding</keyword>
<dbReference type="FunFam" id="3.40.50.300:FF:000127">
    <property type="entry name" value="Ribose import ATP-binding protein RbsA"/>
    <property type="match status" value="1"/>
</dbReference>
<keyword evidence="2" id="KW-0813">Transport</keyword>
<dbReference type="PROSITE" id="PS00211">
    <property type="entry name" value="ABC_TRANSPORTER_1"/>
    <property type="match status" value="2"/>
</dbReference>
<keyword evidence="6" id="KW-0547">Nucleotide-binding</keyword>
<organism evidence="11">
    <name type="scientific">Caldisericum exile</name>
    <dbReference type="NCBI Taxonomy" id="693075"/>
    <lineage>
        <taxon>Bacteria</taxon>
        <taxon>Pseudomonadati</taxon>
        <taxon>Caldisericota/Cryosericota group</taxon>
        <taxon>Caldisericota</taxon>
        <taxon>Caldisericia</taxon>
        <taxon>Caldisericales</taxon>
        <taxon>Caldisericaceae</taxon>
        <taxon>Caldisericum</taxon>
    </lineage>
</organism>
<dbReference type="InterPro" id="IPR050107">
    <property type="entry name" value="ABC_carbohydrate_import_ATPase"/>
</dbReference>
<feature type="domain" description="ABC transporter" evidence="10">
    <location>
        <begin position="258"/>
        <end position="502"/>
    </location>
</feature>
<dbReference type="InterPro" id="IPR003439">
    <property type="entry name" value="ABC_transporter-like_ATP-bd"/>
</dbReference>
<dbReference type="InterPro" id="IPR003593">
    <property type="entry name" value="AAA+_ATPase"/>
</dbReference>
<dbReference type="CDD" id="cd03215">
    <property type="entry name" value="ABC_Carb_Monos_II"/>
    <property type="match status" value="1"/>
</dbReference>
<evidence type="ECO:0000256" key="3">
    <source>
        <dbReference type="ARBA" id="ARBA00022475"/>
    </source>
</evidence>
<feature type="domain" description="ABC transporter" evidence="10">
    <location>
        <begin position="7"/>
        <end position="241"/>
    </location>
</feature>
<evidence type="ECO:0000256" key="4">
    <source>
        <dbReference type="ARBA" id="ARBA00022597"/>
    </source>
</evidence>
<dbReference type="Pfam" id="PF00005">
    <property type="entry name" value="ABC_tran"/>
    <property type="match status" value="2"/>
</dbReference>
<dbReference type="PANTHER" id="PTHR43790">
    <property type="entry name" value="CARBOHYDRATE TRANSPORT ATP-BINDING PROTEIN MG119-RELATED"/>
    <property type="match status" value="1"/>
</dbReference>
<keyword evidence="5" id="KW-0677">Repeat</keyword>
<keyword evidence="9" id="KW-0472">Membrane</keyword>
<keyword evidence="3" id="KW-1003">Cell membrane</keyword>
<dbReference type="GO" id="GO:0016887">
    <property type="term" value="F:ATP hydrolysis activity"/>
    <property type="evidence" value="ECO:0007669"/>
    <property type="project" value="InterPro"/>
</dbReference>
<evidence type="ECO:0000313" key="11">
    <source>
        <dbReference type="EMBL" id="HGW59857.1"/>
    </source>
</evidence>
<name>A0A7C4XT02_9BACT</name>
<gene>
    <name evidence="11" type="ORF">ENV82_00210</name>
</gene>
<sequence length="509" mass="56751">MEKINEIDLRNITKKFPGVLANNNVSVSFKTHEIHTLLGENGAGKTTLMRILYGMYQPDSGEIYINGKKVTISSPKEAIDLGIGMVHQHFMLVPSLSVLENIVLNYPSPKVPFIDFETARKRIKKMSDQYGLKIDPDAKIWQLSVGEQQRVEILKILYRDASFIILDEPTAVLTPQEVDELFKTLRELKKTRGIIFISHKLKEVMQISDRITVLRNGSVVGETEPSNTNINELAKMMVGREITNQWAKEKIEKNRTILKIENLVAKNDKGLLALKNVSLEIKEGEILGLAGVSGNGQKELEEVLSGLRKAISGRILLEGVNITNKSPKEIINMSISYIPEERMTTGIIADFTVAENLILKNHDHPPFSRWIFLNERNIIDHAKNLVKEFDVRTPSVTTLVQNLSGGNIQKLILARELAGTPKLLIASQPTRGVDIGATEYIHKRIVETANRGSAVLLISEDLDEILELSDKIAVMYEGEIVGVVSPTTPIEKIGLMMTGALKENDSLPN</sequence>
<comment type="subcellular location">
    <subcellularLocation>
        <location evidence="1">Cell membrane</location>
        <topology evidence="1">Peripheral membrane protein</topology>
    </subcellularLocation>
</comment>
<reference evidence="11" key="1">
    <citation type="journal article" date="2020" name="mSystems">
        <title>Genome- and Community-Level Interaction Insights into Carbon Utilization and Element Cycling Functions of Hydrothermarchaeota in Hydrothermal Sediment.</title>
        <authorList>
            <person name="Zhou Z."/>
            <person name="Liu Y."/>
            <person name="Xu W."/>
            <person name="Pan J."/>
            <person name="Luo Z.H."/>
            <person name="Li M."/>
        </authorList>
    </citation>
    <scope>NUCLEOTIDE SEQUENCE [LARGE SCALE GENOMIC DNA]</scope>
    <source>
        <strain evidence="11">SpSt-794</strain>
    </source>
</reference>
<dbReference type="CDD" id="cd03216">
    <property type="entry name" value="ABC_Carb_Monos_I"/>
    <property type="match status" value="1"/>
</dbReference>
<protein>
    <submittedName>
        <fullName evidence="11">ABC transporter ATP-binding protein</fullName>
    </submittedName>
</protein>
<dbReference type="InterPro" id="IPR027417">
    <property type="entry name" value="P-loop_NTPase"/>
</dbReference>
<evidence type="ECO:0000256" key="9">
    <source>
        <dbReference type="ARBA" id="ARBA00023136"/>
    </source>
</evidence>
<evidence type="ECO:0000256" key="6">
    <source>
        <dbReference type="ARBA" id="ARBA00022741"/>
    </source>
</evidence>
<keyword evidence="8" id="KW-1278">Translocase</keyword>
<evidence type="ECO:0000256" key="1">
    <source>
        <dbReference type="ARBA" id="ARBA00004202"/>
    </source>
</evidence>
<dbReference type="PROSITE" id="PS50893">
    <property type="entry name" value="ABC_TRANSPORTER_2"/>
    <property type="match status" value="2"/>
</dbReference>
<dbReference type="Gene3D" id="3.40.50.300">
    <property type="entry name" value="P-loop containing nucleotide triphosphate hydrolases"/>
    <property type="match status" value="2"/>
</dbReference>
<dbReference type="InterPro" id="IPR017871">
    <property type="entry name" value="ABC_transporter-like_CS"/>
</dbReference>
<dbReference type="GO" id="GO:0005524">
    <property type="term" value="F:ATP binding"/>
    <property type="evidence" value="ECO:0007669"/>
    <property type="project" value="UniProtKB-KW"/>
</dbReference>
<proteinExistence type="predicted"/>
<evidence type="ECO:0000256" key="7">
    <source>
        <dbReference type="ARBA" id="ARBA00022840"/>
    </source>
</evidence>
<evidence type="ECO:0000256" key="8">
    <source>
        <dbReference type="ARBA" id="ARBA00022967"/>
    </source>
</evidence>
<keyword evidence="4" id="KW-0762">Sugar transport</keyword>
<evidence type="ECO:0000256" key="5">
    <source>
        <dbReference type="ARBA" id="ARBA00022737"/>
    </source>
</evidence>
<evidence type="ECO:0000256" key="2">
    <source>
        <dbReference type="ARBA" id="ARBA00022448"/>
    </source>
</evidence>
<dbReference type="EMBL" id="DTHV01000009">
    <property type="protein sequence ID" value="HGW59857.1"/>
    <property type="molecule type" value="Genomic_DNA"/>
</dbReference>
<comment type="caution">
    <text evidence="11">The sequence shown here is derived from an EMBL/GenBank/DDBJ whole genome shotgun (WGS) entry which is preliminary data.</text>
</comment>
<dbReference type="SMART" id="SM00382">
    <property type="entry name" value="AAA"/>
    <property type="match status" value="1"/>
</dbReference>
<dbReference type="PANTHER" id="PTHR43790:SF4">
    <property type="entry name" value="GUANOSINE IMPORT ATP-BINDING PROTEIN NUPO"/>
    <property type="match status" value="1"/>
</dbReference>
<evidence type="ECO:0000259" key="10">
    <source>
        <dbReference type="PROSITE" id="PS50893"/>
    </source>
</evidence>